<name>A0AAD5DS73_9CHLO</name>
<dbReference type="PROSITE" id="PS50011">
    <property type="entry name" value="PROTEIN_KINASE_DOM"/>
    <property type="match status" value="1"/>
</dbReference>
<reference evidence="10" key="1">
    <citation type="submission" date="2020-11" db="EMBL/GenBank/DDBJ databases">
        <title>Chlorella ohadii genome sequencing and assembly.</title>
        <authorList>
            <person name="Murik O."/>
            <person name="Treves H."/>
            <person name="Kedem I."/>
            <person name="Shotland Y."/>
            <person name="Kaplan A."/>
        </authorList>
    </citation>
    <scope>NUCLEOTIDE SEQUENCE</scope>
    <source>
        <strain evidence="10">1</strain>
    </source>
</reference>
<dbReference type="PANTHER" id="PTHR23257">
    <property type="entry name" value="SERINE-THREONINE PROTEIN KINASE"/>
    <property type="match status" value="1"/>
</dbReference>
<evidence type="ECO:0000256" key="7">
    <source>
        <dbReference type="SAM" id="MobiDB-lite"/>
    </source>
</evidence>
<keyword evidence="5 6" id="KW-0067">ATP-binding</keyword>
<proteinExistence type="predicted"/>
<dbReference type="Gene3D" id="3.30.200.20">
    <property type="entry name" value="Phosphorylase Kinase, domain 1"/>
    <property type="match status" value="1"/>
</dbReference>
<dbReference type="InterPro" id="IPR011009">
    <property type="entry name" value="Kinase-like_dom_sf"/>
</dbReference>
<keyword evidence="11" id="KW-1185">Reference proteome</keyword>
<sequence>MAAATVAMAATAPQLWMWPISKANGTSSSDQWWEQRRWWESQQGGGTETNIGAIVGGAIAGAAVAVASATGFVLMRRRRRQRRLLAAAGAADADASPNTDLEAAKGGASGSGVSSGGSMQPLSSGSLLAPGSGSRSMPVGGDSDPDSPISEDPDGVQELAELWAAAARAAGQEQAGQAASGGMKLVHLTGSSPEGRDTPDLLLSWAATRAQQEELAAEENSGSTGDGGSVPAGGAQPGQPAAGAATSGAEGGASSSAGGALAPGVQLGGPQVQPSREALDQRSRSRAQKAFLSPWELKFSALQFVRPLGSGSYGQVYLATLQETPCAVKLLMGCDEAAAVRSGDSSLSLSMPVMQALQREASTMASLRHPNIVLFLGLTYSPPSIITEYCSRGSLFDCLRAAAQSPAAAASLTWTRRLNMALDAAKASLKLSLFMLSTSCSHTCACLQGLGMLCLHNQHVLHRDLKSPNLLVDAGWRVKLCDFNLSSLLDATRSHSSSVGGGMLNPRWLAPEVLAGGAATAASDMFAFGVVMWELLTWRTPWEREGKNPFQRLPVPPLADLPGAPPPAPLYEAFVALMRRCWAQDPADRPTFSQVIVELRGILGRHASSRALLLPDASGGGADGGAAEASQQPAGA</sequence>
<dbReference type="GO" id="GO:0007165">
    <property type="term" value="P:signal transduction"/>
    <property type="evidence" value="ECO:0007669"/>
    <property type="project" value="TreeGrafter"/>
</dbReference>
<evidence type="ECO:0000313" key="10">
    <source>
        <dbReference type="EMBL" id="KAI7841538.1"/>
    </source>
</evidence>
<evidence type="ECO:0000256" key="1">
    <source>
        <dbReference type="ARBA" id="ARBA00022527"/>
    </source>
</evidence>
<dbReference type="EMBL" id="JADXDR010000062">
    <property type="protein sequence ID" value="KAI7841538.1"/>
    <property type="molecule type" value="Genomic_DNA"/>
</dbReference>
<accession>A0AAD5DS73</accession>
<dbReference type="PROSITE" id="PS00107">
    <property type="entry name" value="PROTEIN_KINASE_ATP"/>
    <property type="match status" value="1"/>
</dbReference>
<dbReference type="GO" id="GO:0004674">
    <property type="term" value="F:protein serine/threonine kinase activity"/>
    <property type="evidence" value="ECO:0007669"/>
    <property type="project" value="UniProtKB-KW"/>
</dbReference>
<feature type="region of interest" description="Disordered" evidence="7">
    <location>
        <begin position="211"/>
        <end position="285"/>
    </location>
</feature>
<protein>
    <recommendedName>
        <fullName evidence="9">Protein kinase domain-containing protein</fullName>
    </recommendedName>
</protein>
<gene>
    <name evidence="10" type="ORF">COHA_004709</name>
</gene>
<keyword evidence="8" id="KW-0812">Transmembrane</keyword>
<comment type="caution">
    <text evidence="10">The sequence shown here is derived from an EMBL/GenBank/DDBJ whole genome shotgun (WGS) entry which is preliminary data.</text>
</comment>
<evidence type="ECO:0000256" key="4">
    <source>
        <dbReference type="ARBA" id="ARBA00022777"/>
    </source>
</evidence>
<dbReference type="CDD" id="cd13999">
    <property type="entry name" value="STKc_MAP3K-like"/>
    <property type="match status" value="1"/>
</dbReference>
<feature type="transmembrane region" description="Helical" evidence="8">
    <location>
        <begin position="49"/>
        <end position="74"/>
    </location>
</feature>
<dbReference type="Gene3D" id="1.10.510.10">
    <property type="entry name" value="Transferase(Phosphotransferase) domain 1"/>
    <property type="match status" value="1"/>
</dbReference>
<feature type="compositionally biased region" description="Low complexity" evidence="7">
    <location>
        <begin position="116"/>
        <end position="142"/>
    </location>
</feature>
<keyword evidence="3 6" id="KW-0547">Nucleotide-binding</keyword>
<dbReference type="GO" id="GO:0005737">
    <property type="term" value="C:cytoplasm"/>
    <property type="evidence" value="ECO:0007669"/>
    <property type="project" value="TreeGrafter"/>
</dbReference>
<dbReference type="PRINTS" id="PR00109">
    <property type="entry name" value="TYRKINASE"/>
</dbReference>
<keyword evidence="1" id="KW-0723">Serine/threonine-protein kinase</keyword>
<evidence type="ECO:0000313" key="11">
    <source>
        <dbReference type="Proteomes" id="UP001205105"/>
    </source>
</evidence>
<dbReference type="SUPFAM" id="SSF56112">
    <property type="entry name" value="Protein kinase-like (PK-like)"/>
    <property type="match status" value="1"/>
</dbReference>
<dbReference type="InterPro" id="IPR000719">
    <property type="entry name" value="Prot_kinase_dom"/>
</dbReference>
<feature type="binding site" evidence="6">
    <location>
        <position position="329"/>
    </location>
    <ligand>
        <name>ATP</name>
        <dbReference type="ChEBI" id="CHEBI:30616"/>
    </ligand>
</feature>
<dbReference type="Proteomes" id="UP001205105">
    <property type="component" value="Unassembled WGS sequence"/>
</dbReference>
<feature type="domain" description="Protein kinase" evidence="9">
    <location>
        <begin position="302"/>
        <end position="603"/>
    </location>
</feature>
<evidence type="ECO:0000256" key="5">
    <source>
        <dbReference type="ARBA" id="ARBA00022840"/>
    </source>
</evidence>
<feature type="region of interest" description="Disordered" evidence="7">
    <location>
        <begin position="88"/>
        <end position="154"/>
    </location>
</feature>
<evidence type="ECO:0000256" key="6">
    <source>
        <dbReference type="PROSITE-ProRule" id="PRU10141"/>
    </source>
</evidence>
<feature type="compositionally biased region" description="Acidic residues" evidence="7">
    <location>
        <begin position="143"/>
        <end position="154"/>
    </location>
</feature>
<keyword evidence="8" id="KW-0472">Membrane</keyword>
<dbReference type="InterPro" id="IPR001245">
    <property type="entry name" value="Ser-Thr/Tyr_kinase_cat_dom"/>
</dbReference>
<evidence type="ECO:0000256" key="8">
    <source>
        <dbReference type="SAM" id="Phobius"/>
    </source>
</evidence>
<evidence type="ECO:0000259" key="9">
    <source>
        <dbReference type="PROSITE" id="PS50011"/>
    </source>
</evidence>
<dbReference type="InterPro" id="IPR017441">
    <property type="entry name" value="Protein_kinase_ATP_BS"/>
</dbReference>
<dbReference type="PROSITE" id="PS00108">
    <property type="entry name" value="PROTEIN_KINASE_ST"/>
    <property type="match status" value="1"/>
</dbReference>
<evidence type="ECO:0000256" key="2">
    <source>
        <dbReference type="ARBA" id="ARBA00022679"/>
    </source>
</evidence>
<keyword evidence="8" id="KW-1133">Transmembrane helix</keyword>
<feature type="compositionally biased region" description="Low complexity" evidence="7">
    <location>
        <begin position="232"/>
        <end position="264"/>
    </location>
</feature>
<dbReference type="InterPro" id="IPR008271">
    <property type="entry name" value="Ser/Thr_kinase_AS"/>
</dbReference>
<dbReference type="Pfam" id="PF07714">
    <property type="entry name" value="PK_Tyr_Ser-Thr"/>
    <property type="match status" value="1"/>
</dbReference>
<dbReference type="InterPro" id="IPR050167">
    <property type="entry name" value="Ser_Thr_protein_kinase"/>
</dbReference>
<organism evidence="10 11">
    <name type="scientific">Chlorella ohadii</name>
    <dbReference type="NCBI Taxonomy" id="2649997"/>
    <lineage>
        <taxon>Eukaryota</taxon>
        <taxon>Viridiplantae</taxon>
        <taxon>Chlorophyta</taxon>
        <taxon>core chlorophytes</taxon>
        <taxon>Trebouxiophyceae</taxon>
        <taxon>Chlorellales</taxon>
        <taxon>Chlorellaceae</taxon>
        <taxon>Chlorella clade</taxon>
        <taxon>Chlorella</taxon>
    </lineage>
</organism>
<dbReference type="GO" id="GO:0005524">
    <property type="term" value="F:ATP binding"/>
    <property type="evidence" value="ECO:0007669"/>
    <property type="project" value="UniProtKB-UniRule"/>
</dbReference>
<keyword evidence="2" id="KW-0808">Transferase</keyword>
<dbReference type="SMART" id="SM00220">
    <property type="entry name" value="S_TKc"/>
    <property type="match status" value="1"/>
</dbReference>
<evidence type="ECO:0000256" key="3">
    <source>
        <dbReference type="ARBA" id="ARBA00022741"/>
    </source>
</evidence>
<keyword evidence="4" id="KW-0418">Kinase</keyword>
<dbReference type="AlphaFoldDB" id="A0AAD5DS73"/>
<dbReference type="PANTHER" id="PTHR23257:SF963">
    <property type="entry name" value="AT08303P"/>
    <property type="match status" value="1"/>
</dbReference>